<proteinExistence type="predicted"/>
<dbReference type="Gene3D" id="3.40.50.10610">
    <property type="entry name" value="ABC-type transport auxiliary lipoprotein component"/>
    <property type="match status" value="1"/>
</dbReference>
<keyword evidence="1" id="KW-1133">Transmembrane helix</keyword>
<keyword evidence="1" id="KW-0472">Membrane</keyword>
<dbReference type="RefSeq" id="WP_277578034.1">
    <property type="nucleotide sequence ID" value="NZ_JANRMI010000002.1"/>
</dbReference>
<keyword evidence="1" id="KW-0812">Transmembrane</keyword>
<dbReference type="PROSITE" id="PS51257">
    <property type="entry name" value="PROKAR_LIPOPROTEIN"/>
    <property type="match status" value="1"/>
</dbReference>
<dbReference type="EMBL" id="JANRMI010000002">
    <property type="protein sequence ID" value="MDG0816556.1"/>
    <property type="molecule type" value="Genomic_DNA"/>
</dbReference>
<evidence type="ECO:0000313" key="2">
    <source>
        <dbReference type="EMBL" id="MDG0816556.1"/>
    </source>
</evidence>
<evidence type="ECO:0000313" key="3">
    <source>
        <dbReference type="Proteomes" id="UP001152321"/>
    </source>
</evidence>
<dbReference type="Proteomes" id="UP001152321">
    <property type="component" value="Unassembled WGS sequence"/>
</dbReference>
<name>A0ABT6DL65_9BACT</name>
<evidence type="ECO:0008006" key="4">
    <source>
        <dbReference type="Google" id="ProtNLM"/>
    </source>
</evidence>
<comment type="caution">
    <text evidence="2">The sequence shown here is derived from an EMBL/GenBank/DDBJ whole genome shotgun (WGS) entry which is preliminary data.</text>
</comment>
<reference evidence="2" key="1">
    <citation type="submission" date="2022-08" db="EMBL/GenBank/DDBJ databases">
        <title>Novel Bdellovibrio Species Isolated from Svalbard: Designation Bdellovibrio svalbardensis.</title>
        <authorList>
            <person name="Mitchell R.J."/>
            <person name="Choi S.Y."/>
        </authorList>
    </citation>
    <scope>NUCLEOTIDE SEQUENCE</scope>
    <source>
        <strain evidence="2">PAP01</strain>
    </source>
</reference>
<feature type="transmembrane region" description="Helical" evidence="1">
    <location>
        <begin position="6"/>
        <end position="26"/>
    </location>
</feature>
<keyword evidence="3" id="KW-1185">Reference proteome</keyword>
<gene>
    <name evidence="2" type="ORF">NWE73_09285</name>
</gene>
<accession>A0ABT6DL65</accession>
<sequence>MKAVVNYLVTIAFAGMVSGGLLGCVTTDRSGPSMRREIKDENQVARKDDSAPRKRLMVLPFLDTSDKRPQEFRDRARTAFIQDLNRSGDVIAIDSRELNLDLTKMMEGGQYKLSEVSKAAKALGVNAVLEGKINDIRIKRKSDNVGVVRHLTSVFEVVAQVRVVTARTGNEVFNTVKTVTLEEQGVRVAERVETDKYLQNNPEMVEVLVKDAFLDFTPQVLGSLEKISWEGRIAAINGDRLYLNVGKISGLQMGDLLKVMEDGDDVYDPESGSHIGRVPGRLKGTLEVISYFGNDGSIAIIHSGSGFKENDRIELY</sequence>
<protein>
    <recommendedName>
        <fullName evidence="4">Flagellar assembly protein T C-terminal domain-containing protein</fullName>
    </recommendedName>
</protein>
<evidence type="ECO:0000256" key="1">
    <source>
        <dbReference type="SAM" id="Phobius"/>
    </source>
</evidence>
<organism evidence="2 3">
    <name type="scientific">Bdellovibrio svalbardensis</name>
    <dbReference type="NCBI Taxonomy" id="2972972"/>
    <lineage>
        <taxon>Bacteria</taxon>
        <taxon>Pseudomonadati</taxon>
        <taxon>Bdellovibrionota</taxon>
        <taxon>Bdellovibrionia</taxon>
        <taxon>Bdellovibrionales</taxon>
        <taxon>Pseudobdellovibrionaceae</taxon>
        <taxon>Bdellovibrio</taxon>
    </lineage>
</organism>